<dbReference type="AlphaFoldDB" id="A0A8B9UYU9"/>
<sequence>GGGFGPRRCLAGKEAPGGPRLFDDLPPAGSTGGSLLFDDLPPAGSGDTASSAAEQVSAGSQLKGEKRKASEEEEKNGREELVEKKVCKGFQTV</sequence>
<organism evidence="2 3">
    <name type="scientific">Anas zonorhyncha</name>
    <name type="common">Eastern spot-billed duck</name>
    <dbReference type="NCBI Taxonomy" id="75864"/>
    <lineage>
        <taxon>Eukaryota</taxon>
        <taxon>Metazoa</taxon>
        <taxon>Chordata</taxon>
        <taxon>Craniata</taxon>
        <taxon>Vertebrata</taxon>
        <taxon>Euteleostomi</taxon>
        <taxon>Archelosauria</taxon>
        <taxon>Archosauria</taxon>
        <taxon>Dinosauria</taxon>
        <taxon>Saurischia</taxon>
        <taxon>Theropoda</taxon>
        <taxon>Coelurosauria</taxon>
        <taxon>Aves</taxon>
        <taxon>Neognathae</taxon>
        <taxon>Galloanserae</taxon>
        <taxon>Anseriformes</taxon>
        <taxon>Anatidae</taxon>
        <taxon>Anatinae</taxon>
        <taxon>Anas</taxon>
    </lineage>
</organism>
<dbReference type="Proteomes" id="UP000694549">
    <property type="component" value="Unplaced"/>
</dbReference>
<protein>
    <submittedName>
        <fullName evidence="2">Uncharacterized protein</fullName>
    </submittedName>
</protein>
<dbReference type="Ensembl" id="ENSAZOT00000014995.1">
    <property type="protein sequence ID" value="ENSAZOP00000013952.1"/>
    <property type="gene ID" value="ENSAZOG00000008987.1"/>
</dbReference>
<accession>A0A8B9UYU9</accession>
<proteinExistence type="predicted"/>
<feature type="compositionally biased region" description="Basic and acidic residues" evidence="1">
    <location>
        <begin position="63"/>
        <end position="80"/>
    </location>
</feature>
<evidence type="ECO:0000313" key="3">
    <source>
        <dbReference type="Proteomes" id="UP000694549"/>
    </source>
</evidence>
<evidence type="ECO:0000256" key="1">
    <source>
        <dbReference type="SAM" id="MobiDB-lite"/>
    </source>
</evidence>
<keyword evidence="3" id="KW-1185">Reference proteome</keyword>
<feature type="region of interest" description="Disordered" evidence="1">
    <location>
        <begin position="1"/>
        <end position="80"/>
    </location>
</feature>
<reference evidence="2" key="2">
    <citation type="submission" date="2025-09" db="UniProtKB">
        <authorList>
            <consortium name="Ensembl"/>
        </authorList>
    </citation>
    <scope>IDENTIFICATION</scope>
</reference>
<evidence type="ECO:0000313" key="2">
    <source>
        <dbReference type="Ensembl" id="ENSAZOP00000013952.1"/>
    </source>
</evidence>
<reference evidence="2" key="1">
    <citation type="submission" date="2025-08" db="UniProtKB">
        <authorList>
            <consortium name="Ensembl"/>
        </authorList>
    </citation>
    <scope>IDENTIFICATION</scope>
</reference>
<name>A0A8B9UYU9_9AVES</name>
<feature type="compositionally biased region" description="Polar residues" evidence="1">
    <location>
        <begin position="47"/>
        <end position="60"/>
    </location>
</feature>